<reference evidence="3" key="1">
    <citation type="journal article" date="2018" name="Nat. Microbiol.">
        <title>Leveraging single-cell genomics to expand the fungal tree of life.</title>
        <authorList>
            <person name="Ahrendt S.R."/>
            <person name="Quandt C.A."/>
            <person name="Ciobanu D."/>
            <person name="Clum A."/>
            <person name="Salamov A."/>
            <person name="Andreopoulos B."/>
            <person name="Cheng J.F."/>
            <person name="Woyke T."/>
            <person name="Pelin A."/>
            <person name="Henrissat B."/>
            <person name="Reynolds N.K."/>
            <person name="Benny G.L."/>
            <person name="Smith M.E."/>
            <person name="James T.Y."/>
            <person name="Grigoriev I.V."/>
        </authorList>
    </citation>
    <scope>NUCLEOTIDE SEQUENCE [LARGE SCALE GENOMIC DNA]</scope>
</reference>
<dbReference type="AlphaFoldDB" id="A0A4V1IY06"/>
<dbReference type="EMBL" id="KZ988172">
    <property type="protein sequence ID" value="RKP12889.1"/>
    <property type="molecule type" value="Genomic_DNA"/>
</dbReference>
<sequence>MSKELFLVLECHDGRGFLPRHPSYRLTLHAQLLDASLETDPVLPTTCPIFHSDLAFTLSRDRLVKLRTSRASIRVQVPLPPPYPRRWTSLGYLLVPTRAASPSNPPRVWYSVLGLPQEYKQAGAHPQVRLSLSLDTPPDPPSPVLAPRYSDLDHGVPKDQSITTQGTGARERSAIRSSIQTSSLP</sequence>
<dbReference type="InterPro" id="IPR035892">
    <property type="entry name" value="C2_domain_sf"/>
</dbReference>
<evidence type="ECO:0000256" key="1">
    <source>
        <dbReference type="SAM" id="MobiDB-lite"/>
    </source>
</evidence>
<proteinExistence type="predicted"/>
<dbReference type="Gene3D" id="2.60.40.150">
    <property type="entry name" value="C2 domain"/>
    <property type="match status" value="1"/>
</dbReference>
<name>A0A4V1IY06_9FUNG</name>
<evidence type="ECO:0000313" key="3">
    <source>
        <dbReference type="Proteomes" id="UP000267251"/>
    </source>
</evidence>
<feature type="compositionally biased region" description="Polar residues" evidence="1">
    <location>
        <begin position="175"/>
        <end position="185"/>
    </location>
</feature>
<dbReference type="Proteomes" id="UP000267251">
    <property type="component" value="Unassembled WGS sequence"/>
</dbReference>
<feature type="region of interest" description="Disordered" evidence="1">
    <location>
        <begin position="131"/>
        <end position="185"/>
    </location>
</feature>
<accession>A0A4V1IY06</accession>
<evidence type="ECO:0008006" key="4">
    <source>
        <dbReference type="Google" id="ProtNLM"/>
    </source>
</evidence>
<evidence type="ECO:0000313" key="2">
    <source>
        <dbReference type="EMBL" id="RKP12889.1"/>
    </source>
</evidence>
<organism evidence="2 3">
    <name type="scientific">Piptocephalis cylindrospora</name>
    <dbReference type="NCBI Taxonomy" id="1907219"/>
    <lineage>
        <taxon>Eukaryota</taxon>
        <taxon>Fungi</taxon>
        <taxon>Fungi incertae sedis</taxon>
        <taxon>Zoopagomycota</taxon>
        <taxon>Zoopagomycotina</taxon>
        <taxon>Zoopagomycetes</taxon>
        <taxon>Zoopagales</taxon>
        <taxon>Piptocephalidaceae</taxon>
        <taxon>Piptocephalis</taxon>
    </lineage>
</organism>
<protein>
    <recommendedName>
        <fullName evidence="4">C2 domain-containing protein</fullName>
    </recommendedName>
</protein>
<gene>
    <name evidence="2" type="ORF">BJ684DRAFT_16673</name>
</gene>
<keyword evidence="3" id="KW-1185">Reference proteome</keyword>